<dbReference type="SUPFAM" id="SSF51905">
    <property type="entry name" value="FAD/NAD(P)-binding domain"/>
    <property type="match status" value="1"/>
</dbReference>
<keyword evidence="1" id="KW-0560">Oxidoreductase</keyword>
<sequence>MIGESDATETRVEEPLPVRNLVDAVSEADLRVLLMVVFHLTGDPKWLDAPFRPKRDVKLIADEDAGLSPEASAEIRGQAVALLSDPERQPAIDDPGNELMVRMMSACLGEAVPPEYAPMMREEMGLCRRQVDWSGEAPAALESARPVIIAGAGASGIALAANLETLGIPYRIVDKNDDVGGTWFENVYPGCGVDTPNHAYSFSFGKPYRWSRYFAPRREIYDYLRRCADEAGVRRKVEFRTRVSQADWDETEQCWRVRIEGPQGGELLQGSALVSAIGQLSLPSVPEIPGMETFEGPVFHSSAWPDDLELSGRDVAVVGTGASAMQIVPSIVDRVKSLTVYQRSPQWARPIPRYHDPIGTGAQWLLERVPYYAAWYRFAMLWRYGDGLLPTLRKDPNWDHPERSLNRINDRHREEMTKHIVRELGDRQDLLKKCIPNYPAYGKRILLDNGWYGAITRPNAELVTDNLLRITADGLIAGDNNFRKAEVIVLATGFKVGLMAARLNVTGRSGRRLAEAWHNDNPTAHLGITVPGFPNFFCMQGPNTGLGHGGSAIFQAECQARYIAGSLVRMFREDIAAIDVKQTVHDEYVRRVDAEHEAMIWTHPGMSTYYRNRQGRVISVMPWRLVDYWAMTHEPDFDDYHLTFRDGGRATE</sequence>
<gene>
    <name evidence="1" type="primary">hapE_2</name>
    <name evidence="1" type="ORF">OCH7691_03111</name>
</gene>
<keyword evidence="1" id="KW-0503">Monooxygenase</keyword>
<dbReference type="InParanoid" id="A0A1Y5TMK9"/>
<organism evidence="1 2">
    <name type="scientific">Oceanibacterium hippocampi</name>
    <dbReference type="NCBI Taxonomy" id="745714"/>
    <lineage>
        <taxon>Bacteria</taxon>
        <taxon>Pseudomonadati</taxon>
        <taxon>Pseudomonadota</taxon>
        <taxon>Alphaproteobacteria</taxon>
        <taxon>Sneathiellales</taxon>
        <taxon>Sneathiellaceae</taxon>
        <taxon>Oceanibacterium</taxon>
    </lineage>
</organism>
<evidence type="ECO:0000313" key="1">
    <source>
        <dbReference type="EMBL" id="SLN67105.1"/>
    </source>
</evidence>
<name>A0A1Y5TMK9_9PROT</name>
<evidence type="ECO:0000313" key="2">
    <source>
        <dbReference type="Proteomes" id="UP000193200"/>
    </source>
</evidence>
<dbReference type="PANTHER" id="PTHR42877:SF4">
    <property type="entry name" value="FAD_NAD(P)-BINDING DOMAIN-CONTAINING PROTEIN-RELATED"/>
    <property type="match status" value="1"/>
</dbReference>
<dbReference type="PANTHER" id="PTHR42877">
    <property type="entry name" value="L-ORNITHINE N(5)-MONOOXYGENASE-RELATED"/>
    <property type="match status" value="1"/>
</dbReference>
<keyword evidence="2" id="KW-1185">Reference proteome</keyword>
<dbReference type="EMBL" id="FWFR01000002">
    <property type="protein sequence ID" value="SLN67105.1"/>
    <property type="molecule type" value="Genomic_DNA"/>
</dbReference>
<dbReference type="InterPro" id="IPR036188">
    <property type="entry name" value="FAD/NAD-bd_sf"/>
</dbReference>
<dbReference type="GO" id="GO:0033767">
    <property type="term" value="F:4-hydroxyacetophenone monooxygenase activity"/>
    <property type="evidence" value="ECO:0007669"/>
    <property type="project" value="UniProtKB-EC"/>
</dbReference>
<proteinExistence type="predicted"/>
<dbReference type="InterPro" id="IPR051209">
    <property type="entry name" value="FAD-bind_Monooxygenase_sf"/>
</dbReference>
<reference evidence="1 2" key="1">
    <citation type="submission" date="2017-03" db="EMBL/GenBank/DDBJ databases">
        <authorList>
            <person name="Afonso C.L."/>
            <person name="Miller P.J."/>
            <person name="Scott M.A."/>
            <person name="Spackman E."/>
            <person name="Goraichik I."/>
            <person name="Dimitrov K.M."/>
            <person name="Suarez D.L."/>
            <person name="Swayne D.E."/>
        </authorList>
    </citation>
    <scope>NUCLEOTIDE SEQUENCE [LARGE SCALE GENOMIC DNA]</scope>
    <source>
        <strain evidence="1 2">CECT 7691</strain>
    </source>
</reference>
<dbReference type="Pfam" id="PF13738">
    <property type="entry name" value="Pyr_redox_3"/>
    <property type="match status" value="1"/>
</dbReference>
<dbReference type="Proteomes" id="UP000193200">
    <property type="component" value="Unassembled WGS sequence"/>
</dbReference>
<accession>A0A1Y5TMK9</accession>
<dbReference type="AlphaFoldDB" id="A0A1Y5TMK9"/>
<dbReference type="EC" id="1.14.13.84" evidence="1"/>
<protein>
    <submittedName>
        <fullName evidence="1">4-hydroxyacetophenone monooxygenase</fullName>
        <ecNumber evidence="1">1.14.13.84</ecNumber>
    </submittedName>
</protein>
<dbReference type="Gene3D" id="3.50.50.60">
    <property type="entry name" value="FAD/NAD(P)-binding domain"/>
    <property type="match status" value="3"/>
</dbReference>
<dbReference type="OrthoDB" id="312624at2"/>